<dbReference type="Gene3D" id="3.40.640.10">
    <property type="entry name" value="Type I PLP-dependent aspartate aminotransferase-like (Major domain)"/>
    <property type="match status" value="1"/>
</dbReference>
<dbReference type="GO" id="GO:0003700">
    <property type="term" value="F:DNA-binding transcription factor activity"/>
    <property type="evidence" value="ECO:0007669"/>
    <property type="project" value="InterPro"/>
</dbReference>
<accession>A0A238H262</accession>
<evidence type="ECO:0000256" key="4">
    <source>
        <dbReference type="ARBA" id="ARBA00023125"/>
    </source>
</evidence>
<keyword evidence="8" id="KW-0032">Aminotransferase</keyword>
<evidence type="ECO:0000259" key="7">
    <source>
        <dbReference type="PROSITE" id="PS50949"/>
    </source>
</evidence>
<dbReference type="EC" id="2.6.1.1" evidence="8"/>
<dbReference type="GO" id="GO:0030170">
    <property type="term" value="F:pyridoxal phosphate binding"/>
    <property type="evidence" value="ECO:0007669"/>
    <property type="project" value="InterPro"/>
</dbReference>
<dbReference type="SMART" id="SM00345">
    <property type="entry name" value="HTH_GNTR"/>
    <property type="match status" value="1"/>
</dbReference>
<gene>
    <name evidence="8" type="ORF">BSIN_0057</name>
</gene>
<evidence type="ECO:0000256" key="1">
    <source>
        <dbReference type="ARBA" id="ARBA00005384"/>
    </source>
</evidence>
<dbReference type="GO" id="GO:0003677">
    <property type="term" value="F:DNA binding"/>
    <property type="evidence" value="ECO:0007669"/>
    <property type="project" value="UniProtKB-KW"/>
</dbReference>
<keyword evidence="8" id="KW-0808">Transferase</keyword>
<dbReference type="InterPro" id="IPR051446">
    <property type="entry name" value="HTH_trans_reg/aminotransferase"/>
</dbReference>
<keyword evidence="5" id="KW-0804">Transcription</keyword>
<proteinExistence type="inferred from homology"/>
<dbReference type="Proteomes" id="UP000198460">
    <property type="component" value="Unassembled WGS sequence"/>
</dbReference>
<dbReference type="PRINTS" id="PR00035">
    <property type="entry name" value="HTHGNTR"/>
</dbReference>
<evidence type="ECO:0000313" key="8">
    <source>
        <dbReference type="EMBL" id="SMF99327.1"/>
    </source>
</evidence>
<comment type="similarity">
    <text evidence="1">In the C-terminal section; belongs to the class-I pyridoxal-phosphate-dependent aminotransferase family.</text>
</comment>
<dbReference type="CDD" id="cd07377">
    <property type="entry name" value="WHTH_GntR"/>
    <property type="match status" value="1"/>
</dbReference>
<dbReference type="SUPFAM" id="SSF53383">
    <property type="entry name" value="PLP-dependent transferases"/>
    <property type="match status" value="1"/>
</dbReference>
<dbReference type="SUPFAM" id="SSF46785">
    <property type="entry name" value="Winged helix' DNA-binding domain"/>
    <property type="match status" value="1"/>
</dbReference>
<dbReference type="EMBL" id="FXAN01000040">
    <property type="protein sequence ID" value="SMF99327.1"/>
    <property type="molecule type" value="Genomic_DNA"/>
</dbReference>
<evidence type="ECO:0000256" key="2">
    <source>
        <dbReference type="ARBA" id="ARBA00022898"/>
    </source>
</evidence>
<keyword evidence="4" id="KW-0238">DNA-binding</keyword>
<dbReference type="PANTHER" id="PTHR46577:SF1">
    <property type="entry name" value="HTH-TYPE TRANSCRIPTIONAL REGULATORY PROTEIN GABR"/>
    <property type="match status" value="1"/>
</dbReference>
<dbReference type="InterPro" id="IPR015421">
    <property type="entry name" value="PyrdxlP-dep_Trfase_major"/>
</dbReference>
<feature type="region of interest" description="Disordered" evidence="6">
    <location>
        <begin position="91"/>
        <end position="122"/>
    </location>
</feature>
<dbReference type="CDD" id="cd00609">
    <property type="entry name" value="AAT_like"/>
    <property type="match status" value="1"/>
</dbReference>
<name>A0A238H262_9BURK</name>
<keyword evidence="3" id="KW-0805">Transcription regulation</keyword>
<evidence type="ECO:0000313" key="9">
    <source>
        <dbReference type="Proteomes" id="UP000198460"/>
    </source>
</evidence>
<feature type="domain" description="HTH gntR-type" evidence="7">
    <location>
        <begin position="25"/>
        <end position="93"/>
    </location>
</feature>
<dbReference type="RefSeq" id="WP_089339899.1">
    <property type="nucleotide sequence ID" value="NZ_FXAN01000040.1"/>
</dbReference>
<dbReference type="AlphaFoldDB" id="A0A238H262"/>
<evidence type="ECO:0000256" key="3">
    <source>
        <dbReference type="ARBA" id="ARBA00023015"/>
    </source>
</evidence>
<evidence type="ECO:0000256" key="5">
    <source>
        <dbReference type="ARBA" id="ARBA00023163"/>
    </source>
</evidence>
<organism evidence="8 9">
    <name type="scientific">Burkholderia singularis</name>
    <dbReference type="NCBI Taxonomy" id="1503053"/>
    <lineage>
        <taxon>Bacteria</taxon>
        <taxon>Pseudomonadati</taxon>
        <taxon>Pseudomonadota</taxon>
        <taxon>Betaproteobacteria</taxon>
        <taxon>Burkholderiales</taxon>
        <taxon>Burkholderiaceae</taxon>
        <taxon>Burkholderia</taxon>
        <taxon>pseudomallei group</taxon>
    </lineage>
</organism>
<dbReference type="InterPro" id="IPR036390">
    <property type="entry name" value="WH_DNA-bd_sf"/>
</dbReference>
<dbReference type="InterPro" id="IPR000524">
    <property type="entry name" value="Tscrpt_reg_HTH_GntR"/>
</dbReference>
<dbReference type="Pfam" id="PF00155">
    <property type="entry name" value="Aminotran_1_2"/>
    <property type="match status" value="1"/>
</dbReference>
<sequence>MNDPRQAVRAPEAFEFSVDRLDSRISLSQQIYDRLRDAIAGRALRPGARLPSTRSLASALGVARGTVEAAYQRLAGEGYVLAQGAAGTVVSPHLTPTRVTPSDTPSRVRDDERTRPSLPDGWRAEPPLPLQLGIPALDMFPRKLWSRLAGRRVRAQAVADLAYGDPVGYRPLRDAIAGYLLVSRGVRCRAEQVVITAGYRASLSLIERALLRTGDQVWVEDPCHLPTRAVLTRCAMRVCPIPVDGEGLVVEEGVRRAPHAAMAVVTPSHQAPLGVSMSLPRRLKLLEWASAARAWIVEDDYDGEFRYSGFPLPALKHLDTHDRVLYAGSFSKVLAPGLSLGYLVVPKRLIPAFADALDASAAGVPWLTQAVVADFIDAGHLARHLKKMRALYARRRAWLCEALTEVFAQRVQIDLAHGGMHLVVRLAGRTGDRTLAQRAQRAGLNCQPLSARYAAGSGPDGLLMGFTNVASLDEARRIARRLQHAFGS</sequence>
<reference evidence="8 9" key="1">
    <citation type="submission" date="2017-04" db="EMBL/GenBank/DDBJ databases">
        <authorList>
            <person name="Afonso C.L."/>
            <person name="Miller P.J."/>
            <person name="Scott M.A."/>
            <person name="Spackman E."/>
            <person name="Goraichik I."/>
            <person name="Dimitrov K.M."/>
            <person name="Suarez D.L."/>
            <person name="Swayne D.E."/>
        </authorList>
    </citation>
    <scope>NUCLEOTIDE SEQUENCE [LARGE SCALE GENOMIC DNA]</scope>
    <source>
        <strain evidence="8">LMG 28154</strain>
    </source>
</reference>
<dbReference type="PANTHER" id="PTHR46577">
    <property type="entry name" value="HTH-TYPE TRANSCRIPTIONAL REGULATORY PROTEIN GABR"/>
    <property type="match status" value="1"/>
</dbReference>
<protein>
    <submittedName>
        <fullName evidence="8">Transcriptional regulator, GntR family domain / Aspartate aminotransferase</fullName>
        <ecNumber evidence="8">2.6.1.1</ecNumber>
    </submittedName>
</protein>
<dbReference type="PROSITE" id="PS50949">
    <property type="entry name" value="HTH_GNTR"/>
    <property type="match status" value="1"/>
</dbReference>
<dbReference type="Gene3D" id="1.10.10.10">
    <property type="entry name" value="Winged helix-like DNA-binding domain superfamily/Winged helix DNA-binding domain"/>
    <property type="match status" value="1"/>
</dbReference>
<dbReference type="Pfam" id="PF00392">
    <property type="entry name" value="GntR"/>
    <property type="match status" value="1"/>
</dbReference>
<dbReference type="GO" id="GO:0004069">
    <property type="term" value="F:L-aspartate:2-oxoglutarate aminotransferase activity"/>
    <property type="evidence" value="ECO:0007669"/>
    <property type="project" value="UniProtKB-EC"/>
</dbReference>
<feature type="compositionally biased region" description="Basic and acidic residues" evidence="6">
    <location>
        <begin position="106"/>
        <end position="115"/>
    </location>
</feature>
<dbReference type="InterPro" id="IPR015424">
    <property type="entry name" value="PyrdxlP-dep_Trfase"/>
</dbReference>
<dbReference type="InterPro" id="IPR004839">
    <property type="entry name" value="Aminotransferase_I/II_large"/>
</dbReference>
<evidence type="ECO:0000256" key="6">
    <source>
        <dbReference type="SAM" id="MobiDB-lite"/>
    </source>
</evidence>
<dbReference type="InterPro" id="IPR036388">
    <property type="entry name" value="WH-like_DNA-bd_sf"/>
</dbReference>
<keyword evidence="2" id="KW-0663">Pyridoxal phosphate</keyword>